<dbReference type="PANTHER" id="PTHR34070">
    <property type="entry name" value="ARMADILLO-TYPE FOLD"/>
    <property type="match status" value="1"/>
</dbReference>
<dbReference type="InterPro" id="IPR016024">
    <property type="entry name" value="ARM-type_fold"/>
</dbReference>
<feature type="region of interest" description="Disordered" evidence="1">
    <location>
        <begin position="1"/>
        <end position="36"/>
    </location>
</feature>
<feature type="compositionally biased region" description="Basic residues" evidence="1">
    <location>
        <begin position="1"/>
        <end position="10"/>
    </location>
</feature>
<sequence>MPKVNKLQRKRPSDTVTKPAGDQRRAPAKGPDMSLPQNILSKINRMYKHAADAEKAVWMKKYMRNQFEFFGIPTPVRKSINKEVFTMELDLTSTRELLQLLWKQPEREYQHCGLDLAGRSVKLLNGSTRGDCIASMECLKTMVVTGSWWDTVDPLATTIGDLVRLRPQVLNPVVDSWIGDDNMWLRRVAILHQLKYKSDTDKDKLFRFCLLCGHEKEFFIQKSIGWALRQYFRHNPEDVKEFVKKNEDKLSALSKREALKHA</sequence>
<dbReference type="Pfam" id="PF08713">
    <property type="entry name" value="DNA_alkylation"/>
    <property type="match status" value="1"/>
</dbReference>
<name>A0ABM0H0W0_SACKO</name>
<dbReference type="PANTHER" id="PTHR34070:SF1">
    <property type="entry name" value="DNA ALKYLATION REPAIR PROTEIN"/>
    <property type="match status" value="1"/>
</dbReference>
<dbReference type="CDD" id="cd07064">
    <property type="entry name" value="AlkD_like_1"/>
    <property type="match status" value="1"/>
</dbReference>
<dbReference type="Proteomes" id="UP000694865">
    <property type="component" value="Unplaced"/>
</dbReference>
<proteinExistence type="predicted"/>
<evidence type="ECO:0000256" key="1">
    <source>
        <dbReference type="SAM" id="MobiDB-lite"/>
    </source>
</evidence>
<keyword evidence="2" id="KW-1185">Reference proteome</keyword>
<dbReference type="InterPro" id="IPR014825">
    <property type="entry name" value="DNA_alkylation"/>
</dbReference>
<protein>
    <submittedName>
        <fullName evidence="3">Uncharacterized protein LOC100377502</fullName>
    </submittedName>
</protein>
<reference evidence="3" key="1">
    <citation type="submission" date="2025-08" db="UniProtKB">
        <authorList>
            <consortium name="RefSeq"/>
        </authorList>
    </citation>
    <scope>IDENTIFICATION</scope>
    <source>
        <tissue evidence="3">Testes</tissue>
    </source>
</reference>
<dbReference type="Gene3D" id="1.20.1660.10">
    <property type="entry name" value="Hypothetical protein (EF3068)"/>
    <property type="match status" value="1"/>
</dbReference>
<dbReference type="Gene3D" id="1.25.40.290">
    <property type="entry name" value="ARM repeat domains"/>
    <property type="match status" value="1"/>
</dbReference>
<organism evidence="2 3">
    <name type="scientific">Saccoglossus kowalevskii</name>
    <name type="common">Acorn worm</name>
    <dbReference type="NCBI Taxonomy" id="10224"/>
    <lineage>
        <taxon>Eukaryota</taxon>
        <taxon>Metazoa</taxon>
        <taxon>Hemichordata</taxon>
        <taxon>Enteropneusta</taxon>
        <taxon>Harrimaniidae</taxon>
        <taxon>Saccoglossus</taxon>
    </lineage>
</organism>
<evidence type="ECO:0000313" key="3">
    <source>
        <dbReference type="RefSeq" id="XP_002741717.1"/>
    </source>
</evidence>
<dbReference type="SUPFAM" id="SSF48371">
    <property type="entry name" value="ARM repeat"/>
    <property type="match status" value="1"/>
</dbReference>
<gene>
    <name evidence="3" type="primary">LOC100377502</name>
</gene>
<accession>A0ABM0H0W0</accession>
<dbReference type="RefSeq" id="XP_002741717.1">
    <property type="nucleotide sequence ID" value="XM_002741671.1"/>
</dbReference>
<dbReference type="GeneID" id="100377502"/>
<evidence type="ECO:0000313" key="2">
    <source>
        <dbReference type="Proteomes" id="UP000694865"/>
    </source>
</evidence>